<proteinExistence type="predicted"/>
<evidence type="ECO:0008006" key="3">
    <source>
        <dbReference type="Google" id="ProtNLM"/>
    </source>
</evidence>
<dbReference type="InterPro" id="IPR016155">
    <property type="entry name" value="Mopterin_synth/thiamin_S_b"/>
</dbReference>
<dbReference type="Gene3D" id="3.10.20.30">
    <property type="match status" value="1"/>
</dbReference>
<reference evidence="2" key="1">
    <citation type="journal article" date="2019" name="Int. J. Syst. Evol. Microbiol.">
        <title>The Global Catalogue of Microorganisms (GCM) 10K type strain sequencing project: providing services to taxonomists for standard genome sequencing and annotation.</title>
        <authorList>
            <consortium name="The Broad Institute Genomics Platform"/>
            <consortium name="The Broad Institute Genome Sequencing Center for Infectious Disease"/>
            <person name="Wu L."/>
            <person name="Ma J."/>
        </authorList>
    </citation>
    <scope>NUCLEOTIDE SEQUENCE [LARGE SCALE GENOMIC DNA]</scope>
    <source>
        <strain evidence="2">KCTC 42953</strain>
    </source>
</reference>
<dbReference type="RefSeq" id="WP_077410302.1">
    <property type="nucleotide sequence ID" value="NZ_JBHRTS010000002.1"/>
</dbReference>
<dbReference type="EMBL" id="JBHRTS010000002">
    <property type="protein sequence ID" value="MFC3193493.1"/>
    <property type="molecule type" value="Genomic_DNA"/>
</dbReference>
<sequence length="83" mass="9384">MNKSINITLEFYGRLQSQFSDQPLKHHTVATNVLSIYLELCTSHQQPDESRIIKPIINDAFCDWQDCPKDNDTVGFFPPASGG</sequence>
<accession>A0ABV7JBA3</accession>
<protein>
    <recommendedName>
        <fullName evidence="3">MoaD/ThiS family protein</fullName>
    </recommendedName>
</protein>
<dbReference type="SUPFAM" id="SSF54285">
    <property type="entry name" value="MoaD/ThiS"/>
    <property type="match status" value="1"/>
</dbReference>
<dbReference type="InterPro" id="IPR012675">
    <property type="entry name" value="Beta-grasp_dom_sf"/>
</dbReference>
<comment type="caution">
    <text evidence="1">The sequence shown here is derived from an EMBL/GenBank/DDBJ whole genome shotgun (WGS) entry which is preliminary data.</text>
</comment>
<name>A0ABV7JBA3_9GAMM</name>
<organism evidence="1 2">
    <name type="scientific">Marinicella sediminis</name>
    <dbReference type="NCBI Taxonomy" id="1792834"/>
    <lineage>
        <taxon>Bacteria</taxon>
        <taxon>Pseudomonadati</taxon>
        <taxon>Pseudomonadota</taxon>
        <taxon>Gammaproteobacteria</taxon>
        <taxon>Lysobacterales</taxon>
        <taxon>Marinicellaceae</taxon>
        <taxon>Marinicella</taxon>
    </lineage>
</organism>
<evidence type="ECO:0000313" key="1">
    <source>
        <dbReference type="EMBL" id="MFC3193493.1"/>
    </source>
</evidence>
<gene>
    <name evidence="1" type="ORF">ACFODZ_04450</name>
</gene>
<keyword evidence="2" id="KW-1185">Reference proteome</keyword>
<dbReference type="Proteomes" id="UP001595533">
    <property type="component" value="Unassembled WGS sequence"/>
</dbReference>
<evidence type="ECO:0000313" key="2">
    <source>
        <dbReference type="Proteomes" id="UP001595533"/>
    </source>
</evidence>